<evidence type="ECO:0000313" key="4">
    <source>
        <dbReference type="Proteomes" id="UP001500665"/>
    </source>
</evidence>
<feature type="transmembrane region" description="Helical" evidence="1">
    <location>
        <begin position="423"/>
        <end position="441"/>
    </location>
</feature>
<dbReference type="NCBIfam" id="NF033545">
    <property type="entry name" value="transpos_IS630"/>
    <property type="match status" value="1"/>
</dbReference>
<keyword evidence="1" id="KW-0812">Transmembrane</keyword>
<sequence>MARKPEVFVRALTMEEGRKLQGITRRAKDPVKLRRAIVVLMSAQRQPASAIRSLMQVSDDYVRSVVHAFNERGFDALDPKWRGGRPRRIGEWVRERICLIARTTPAEWGITAFATWSLAKLAAHLEKIGLVTSLSRTHRARILKAGGVSWQTTTTWKSSNDPDFIAKMQRILALYDTPPKGGRVVCVDEFGPLNLQPRKGKAWRPPTRPARLRATYNRNDGVRHLLGALDLAAGRLYYRIRHRKRWREFLSFLKSLRERWPGERLHVVCDNYSPHKHPQVRTWAAANDVDLVFLPTYGSWLNWIESEFAALRYFALNGTDHRSHTEQNDAIAAYIRWHNQNAKPKVGFAASSPIRSWTSYPSKVGLQATSPRLGGSWSEYVRWEEGTSLPLWRPPARAPASLWYEVFDFDGYGDLLVLMRGSLITGAVLGLVGGLVSILVMMCDLHFAVRSIAELSFPGALAALLLTANHRRTTRPLPHLHSAAAAMRVIASLVGGLLLAMGSTLPISPYVTTISFISPAASPPASATAVLW</sequence>
<keyword evidence="1" id="KW-0472">Membrane</keyword>
<dbReference type="InterPro" id="IPR038717">
    <property type="entry name" value="Tc1-like_DDE_dom"/>
</dbReference>
<feature type="domain" description="Tc1-like transposase DDE" evidence="2">
    <location>
        <begin position="183"/>
        <end position="319"/>
    </location>
</feature>
<dbReference type="RefSeq" id="WP_344242602.1">
    <property type="nucleotide sequence ID" value="NZ_BAAAHH010000017.1"/>
</dbReference>
<dbReference type="InterPro" id="IPR047655">
    <property type="entry name" value="Transpos_IS630-like"/>
</dbReference>
<dbReference type="Proteomes" id="UP001500665">
    <property type="component" value="Unassembled WGS sequence"/>
</dbReference>
<name>A0ABN1RFN3_9ACTN</name>
<evidence type="ECO:0000259" key="2">
    <source>
        <dbReference type="Pfam" id="PF13358"/>
    </source>
</evidence>
<dbReference type="InterPro" id="IPR009057">
    <property type="entry name" value="Homeodomain-like_sf"/>
</dbReference>
<dbReference type="InterPro" id="IPR012337">
    <property type="entry name" value="RNaseH-like_sf"/>
</dbReference>
<accession>A0ABN1RFN3</accession>
<dbReference type="SUPFAM" id="SSF53098">
    <property type="entry name" value="Ribonuclease H-like"/>
    <property type="match status" value="1"/>
</dbReference>
<reference evidence="3 4" key="1">
    <citation type="journal article" date="2019" name="Int. J. Syst. Evol. Microbiol.">
        <title>The Global Catalogue of Microorganisms (GCM) 10K type strain sequencing project: providing services to taxonomists for standard genome sequencing and annotation.</title>
        <authorList>
            <consortium name="The Broad Institute Genomics Platform"/>
            <consortium name="The Broad Institute Genome Sequencing Center for Infectious Disease"/>
            <person name="Wu L."/>
            <person name="Ma J."/>
        </authorList>
    </citation>
    <scope>NUCLEOTIDE SEQUENCE [LARGE SCALE GENOMIC DNA]</scope>
    <source>
        <strain evidence="3 4">JCM 10696</strain>
    </source>
</reference>
<dbReference type="Pfam" id="PF13565">
    <property type="entry name" value="HTH_32"/>
    <property type="match status" value="1"/>
</dbReference>
<dbReference type="Pfam" id="PF13358">
    <property type="entry name" value="DDE_3"/>
    <property type="match status" value="1"/>
</dbReference>
<organism evidence="3 4">
    <name type="scientific">Actinocorallia libanotica</name>
    <dbReference type="NCBI Taxonomy" id="46162"/>
    <lineage>
        <taxon>Bacteria</taxon>
        <taxon>Bacillati</taxon>
        <taxon>Actinomycetota</taxon>
        <taxon>Actinomycetes</taxon>
        <taxon>Streptosporangiales</taxon>
        <taxon>Thermomonosporaceae</taxon>
        <taxon>Actinocorallia</taxon>
    </lineage>
</organism>
<dbReference type="SUPFAM" id="SSF46689">
    <property type="entry name" value="Homeodomain-like"/>
    <property type="match status" value="1"/>
</dbReference>
<proteinExistence type="predicted"/>
<dbReference type="EMBL" id="BAAAHH010000017">
    <property type="protein sequence ID" value="GAA0956328.1"/>
    <property type="molecule type" value="Genomic_DNA"/>
</dbReference>
<dbReference type="Gene3D" id="3.30.420.10">
    <property type="entry name" value="Ribonuclease H-like superfamily/Ribonuclease H"/>
    <property type="match status" value="1"/>
</dbReference>
<gene>
    <name evidence="3" type="ORF">GCM10009550_42220</name>
</gene>
<comment type="caution">
    <text evidence="3">The sequence shown here is derived from an EMBL/GenBank/DDBJ whole genome shotgun (WGS) entry which is preliminary data.</text>
</comment>
<feature type="transmembrane region" description="Helical" evidence="1">
    <location>
        <begin position="480"/>
        <end position="501"/>
    </location>
</feature>
<feature type="transmembrane region" description="Helical" evidence="1">
    <location>
        <begin position="447"/>
        <end position="468"/>
    </location>
</feature>
<keyword evidence="4" id="KW-1185">Reference proteome</keyword>
<evidence type="ECO:0000313" key="3">
    <source>
        <dbReference type="EMBL" id="GAA0956328.1"/>
    </source>
</evidence>
<keyword evidence="1" id="KW-1133">Transmembrane helix</keyword>
<evidence type="ECO:0000256" key="1">
    <source>
        <dbReference type="SAM" id="Phobius"/>
    </source>
</evidence>
<protein>
    <recommendedName>
        <fullName evidence="2">Tc1-like transposase DDE domain-containing protein</fullName>
    </recommendedName>
</protein>
<dbReference type="InterPro" id="IPR036397">
    <property type="entry name" value="RNaseH_sf"/>
</dbReference>